<dbReference type="InterPro" id="IPR011989">
    <property type="entry name" value="ARM-like"/>
</dbReference>
<reference evidence="2" key="3">
    <citation type="submission" date="2025-09" db="UniProtKB">
        <authorList>
            <consortium name="Ensembl"/>
        </authorList>
    </citation>
    <scope>IDENTIFICATION</scope>
</reference>
<dbReference type="InParanoid" id="A0A674PHE0"/>
<dbReference type="OMA" id="KLFLVCH"/>
<evidence type="ECO:0000313" key="2">
    <source>
        <dbReference type="Ensembl" id="ENSTRUP00000085038.1"/>
    </source>
</evidence>
<protein>
    <submittedName>
        <fullName evidence="2">Protein phosphatase 2, regulatory subunit B', beta</fullName>
    </submittedName>
</protein>
<sequence length="153" mass="17735">MFDFLDCVADLKGKEIKRAALNELVESVATSRGVLIEPLYPEAIKMISVNIFRTLPPRENPEFDPEEDEPTLEASWPHLQLVYEFFLRFLESLDFQPSMAKRYVDQKFLLELSTARTPGNGKYLKTILHRVYGKLLGLRALLHPQQINNIFLR</sequence>
<dbReference type="GO" id="GO:0007165">
    <property type="term" value="P:signal transduction"/>
    <property type="evidence" value="ECO:0007669"/>
    <property type="project" value="InterPro"/>
</dbReference>
<dbReference type="GO" id="GO:0000159">
    <property type="term" value="C:protein phosphatase type 2A complex"/>
    <property type="evidence" value="ECO:0007669"/>
    <property type="project" value="InterPro"/>
</dbReference>
<dbReference type="GeneTree" id="ENSGT01030000234620"/>
<dbReference type="Pfam" id="PF01603">
    <property type="entry name" value="B56"/>
    <property type="match status" value="1"/>
</dbReference>
<reference evidence="2 3" key="1">
    <citation type="journal article" date="2011" name="Genome Biol. Evol.">
        <title>Integration of the genetic map and genome assembly of fugu facilitates insights into distinct features of genome evolution in teleosts and mammals.</title>
        <authorList>
            <person name="Kai W."/>
            <person name="Kikuchi K."/>
            <person name="Tohari S."/>
            <person name="Chew A.K."/>
            <person name="Tay A."/>
            <person name="Fujiwara A."/>
            <person name="Hosoya S."/>
            <person name="Suetake H."/>
            <person name="Naruse K."/>
            <person name="Brenner S."/>
            <person name="Suzuki Y."/>
            <person name="Venkatesh B."/>
        </authorList>
    </citation>
    <scope>NUCLEOTIDE SEQUENCE [LARGE SCALE GENOMIC DNA]</scope>
</reference>
<dbReference type="InterPro" id="IPR002554">
    <property type="entry name" value="PP2A_B56"/>
</dbReference>
<dbReference type="Ensembl" id="ENSTRUT00000060124.1">
    <property type="protein sequence ID" value="ENSTRUP00000085038.1"/>
    <property type="gene ID" value="ENSTRUG00000027671.1"/>
</dbReference>
<dbReference type="PANTHER" id="PTHR10257">
    <property type="entry name" value="SERINE/THREONINE PROTEIN PHOSPHATASE 2A PP2A REGULATORY SUBUNIT B"/>
    <property type="match status" value="1"/>
</dbReference>
<dbReference type="AlphaFoldDB" id="A0A674PHE0"/>
<dbReference type="SUPFAM" id="SSF48371">
    <property type="entry name" value="ARM repeat"/>
    <property type="match status" value="1"/>
</dbReference>
<proteinExistence type="inferred from homology"/>
<evidence type="ECO:0000313" key="3">
    <source>
        <dbReference type="Proteomes" id="UP000005226"/>
    </source>
</evidence>
<dbReference type="Proteomes" id="UP000005226">
    <property type="component" value="Chromosome 8"/>
</dbReference>
<accession>A0A674PHE0</accession>
<dbReference type="PANTHER" id="PTHR10257:SF4">
    <property type="entry name" value="SERINE_THREONINE-PROTEIN PHOSPHATASE 2A 56 KDA REGULATORY SUBUNIT BETA ISOFORM"/>
    <property type="match status" value="1"/>
</dbReference>
<dbReference type="Gene3D" id="1.25.10.10">
    <property type="entry name" value="Leucine-rich Repeat Variant"/>
    <property type="match status" value="1"/>
</dbReference>
<keyword evidence="3" id="KW-1185">Reference proteome</keyword>
<dbReference type="GO" id="GO:0005829">
    <property type="term" value="C:cytosol"/>
    <property type="evidence" value="ECO:0007669"/>
    <property type="project" value="TreeGrafter"/>
</dbReference>
<reference evidence="2" key="2">
    <citation type="submission" date="2025-08" db="UniProtKB">
        <authorList>
            <consortium name="Ensembl"/>
        </authorList>
    </citation>
    <scope>IDENTIFICATION</scope>
</reference>
<dbReference type="GO" id="GO:0005634">
    <property type="term" value="C:nucleus"/>
    <property type="evidence" value="ECO:0007669"/>
    <property type="project" value="TreeGrafter"/>
</dbReference>
<comment type="similarity">
    <text evidence="1">Belongs to the phosphatase 2A regulatory subunit B56 family.</text>
</comment>
<name>A0A674PHE0_TAKRU</name>
<organism evidence="2 3">
    <name type="scientific">Takifugu rubripes</name>
    <name type="common">Japanese pufferfish</name>
    <name type="synonym">Fugu rubripes</name>
    <dbReference type="NCBI Taxonomy" id="31033"/>
    <lineage>
        <taxon>Eukaryota</taxon>
        <taxon>Metazoa</taxon>
        <taxon>Chordata</taxon>
        <taxon>Craniata</taxon>
        <taxon>Vertebrata</taxon>
        <taxon>Euteleostomi</taxon>
        <taxon>Actinopterygii</taxon>
        <taxon>Neopterygii</taxon>
        <taxon>Teleostei</taxon>
        <taxon>Neoteleostei</taxon>
        <taxon>Acanthomorphata</taxon>
        <taxon>Eupercaria</taxon>
        <taxon>Tetraodontiformes</taxon>
        <taxon>Tetradontoidea</taxon>
        <taxon>Tetraodontidae</taxon>
        <taxon>Takifugu</taxon>
    </lineage>
</organism>
<dbReference type="GO" id="GO:0072542">
    <property type="term" value="F:protein phosphatase activator activity"/>
    <property type="evidence" value="ECO:0007669"/>
    <property type="project" value="TreeGrafter"/>
</dbReference>
<evidence type="ECO:0000256" key="1">
    <source>
        <dbReference type="ARBA" id="ARBA00009745"/>
    </source>
</evidence>
<dbReference type="InterPro" id="IPR016024">
    <property type="entry name" value="ARM-type_fold"/>
</dbReference>